<evidence type="ECO:0000313" key="3">
    <source>
        <dbReference type="Proteomes" id="UP000229056"/>
    </source>
</evidence>
<protein>
    <recommendedName>
        <fullName evidence="4">Fibronectin type-III domain-containing protein</fullName>
    </recommendedName>
</protein>
<dbReference type="SUPFAM" id="SSF49265">
    <property type="entry name" value="Fibronectin type III"/>
    <property type="match status" value="1"/>
</dbReference>
<sequence length="1109" mass="120533">MSAKWFNLFFKLSNFIFKIKKKVIESDNWIKIFPQVLIIIFFELGFAIISLPMYFIVSPKKVQEKGFIFSINEEKENNKESIIWAYTARRRISLTTGFGAGTFIILKVLLIIFTSFYLLGGQALLAATENWAFDSAEDYTYDSAKIEVVGGVAQLKNIGATTSGATTNSGFDSDATGWTYADWLNNPGASGAYYSTGGNPDGNIEITLSSAKNKTTAGLYRQSFITTINSPDTATLNFDWSSISYSVPAALDTYQLYVFIDTTSGNPTLGQEVWSSGEISNITPWASSATIDIASKLPIAGTYYLKIVAYHDTPGDNGKYTTVAGFDNVIVNWSKTTVSYASDKPTINPTTSLFNELVTIWDSFIETATKNGGEIYYQLSNDDGATWQYYDGSAWTTAGETNYNTASVVNSNIATFDVTNHKIRWKAFLEGDGSQEVILDNVVIGYTENDPPHIQNLDPTQNTTSSLVYVNYELKDDQSDRASLVTYEYSLTGDFAGEEVIMTASTTDSLHDSVVNLSSSPAGVAQTFVWDAQSQLGAIYNPNVYIRLRGNDGINNGDYATSTVAVDYAPPVITNLLASQVLGSGDVTITYDLSDDTADSLLVEISISDDGGSTWVVPTTSTSGDIGSNIATSTGKSITWSADTDFSNQEQNDIRIRLRATDAYGNISDYVESTDFSVDTAGPSGLINLSKFSSTDTTVTLKWSEGITDGHFDHYEIWHGSIISDVNNRAGIAEKWDQVDDINLSNINTISTVITGLDISNDYYMKIWAVDNYGNEATLEAINIYEAPVIAEPSGGSSSGGGPTLEFISPDIISPVKPILNPVDIPTSFNNIFISGLAEPRSIIDLYDNGLLVGRLISTVDNNGRFGQGFNFSDGAHILTVKSIDFSSNTSEPSDELIIMINPTTLPADIDAIPVISLDSRMTPLETGSGVPTISLPSSSISLETGLTTPSLPLPSEVNINEIIESTEVPSIMVPEVSAASVSVINNNIIQFSGKSLPNQDIVVYIHSDQALIYQTKADKDGNWTINHSQDIVELAPGQHSIFAVTVDPVAKVKSLPSEVKLFEVKRNLIAVIFNLLNIQTTIVTLIIVSITIFWLYRLRKQSLVSVIA</sequence>
<dbReference type="InterPro" id="IPR013783">
    <property type="entry name" value="Ig-like_fold"/>
</dbReference>
<reference evidence="3" key="1">
    <citation type="submission" date="2017-09" db="EMBL/GenBank/DDBJ databases">
        <title>Depth-based differentiation of microbial function through sediment-hosted aquifers and enrichment of novel symbionts in the deep terrestrial subsurface.</title>
        <authorList>
            <person name="Probst A.J."/>
            <person name="Ladd B."/>
            <person name="Jarett J.K."/>
            <person name="Geller-Mcgrath D.E."/>
            <person name="Sieber C.M.K."/>
            <person name="Emerson J.B."/>
            <person name="Anantharaman K."/>
            <person name="Thomas B.C."/>
            <person name="Malmstrom R."/>
            <person name="Stieglmeier M."/>
            <person name="Klingl A."/>
            <person name="Woyke T."/>
            <person name="Ryan C.M."/>
            <person name="Banfield J.F."/>
        </authorList>
    </citation>
    <scope>NUCLEOTIDE SEQUENCE [LARGE SCALE GENOMIC DNA]</scope>
</reference>
<keyword evidence="1" id="KW-0812">Transmembrane</keyword>
<gene>
    <name evidence="2" type="ORF">COT80_01390</name>
</gene>
<evidence type="ECO:0000313" key="2">
    <source>
        <dbReference type="EMBL" id="PIS06208.1"/>
    </source>
</evidence>
<feature type="transmembrane region" description="Helical" evidence="1">
    <location>
        <begin position="1069"/>
        <end position="1097"/>
    </location>
</feature>
<keyword evidence="1" id="KW-1133">Transmembrane helix</keyword>
<evidence type="ECO:0008006" key="4">
    <source>
        <dbReference type="Google" id="ProtNLM"/>
    </source>
</evidence>
<dbReference type="Gene3D" id="2.60.40.10">
    <property type="entry name" value="Immunoglobulins"/>
    <property type="match status" value="2"/>
</dbReference>
<feature type="transmembrane region" description="Helical" evidence="1">
    <location>
        <begin position="32"/>
        <end position="57"/>
    </location>
</feature>
<dbReference type="AlphaFoldDB" id="A0A2H0W4C6"/>
<evidence type="ECO:0000256" key="1">
    <source>
        <dbReference type="SAM" id="Phobius"/>
    </source>
</evidence>
<comment type="caution">
    <text evidence="2">The sequence shown here is derived from an EMBL/GenBank/DDBJ whole genome shotgun (WGS) entry which is preliminary data.</text>
</comment>
<dbReference type="InterPro" id="IPR036116">
    <property type="entry name" value="FN3_sf"/>
</dbReference>
<accession>A0A2H0W4C6</accession>
<dbReference type="Proteomes" id="UP000229056">
    <property type="component" value="Unassembled WGS sequence"/>
</dbReference>
<organism evidence="2 3">
    <name type="scientific">Candidatus Buchananbacteria bacterium CG10_big_fil_rev_8_21_14_0_10_33_19</name>
    <dbReference type="NCBI Taxonomy" id="1974525"/>
    <lineage>
        <taxon>Bacteria</taxon>
        <taxon>Candidatus Buchananiibacteriota</taxon>
    </lineage>
</organism>
<proteinExistence type="predicted"/>
<name>A0A2H0W4C6_9BACT</name>
<keyword evidence="1" id="KW-0472">Membrane</keyword>
<dbReference type="EMBL" id="PEZY01000005">
    <property type="protein sequence ID" value="PIS06208.1"/>
    <property type="molecule type" value="Genomic_DNA"/>
</dbReference>
<feature type="transmembrane region" description="Helical" evidence="1">
    <location>
        <begin position="98"/>
        <end position="119"/>
    </location>
</feature>